<dbReference type="EMBL" id="QEAP01000142">
    <property type="protein sequence ID" value="TPX74139.1"/>
    <property type="molecule type" value="Genomic_DNA"/>
</dbReference>
<dbReference type="Proteomes" id="UP000320333">
    <property type="component" value="Unassembled WGS sequence"/>
</dbReference>
<dbReference type="AlphaFoldDB" id="A0A507FCR7"/>
<evidence type="ECO:0000259" key="3">
    <source>
        <dbReference type="Pfam" id="PF00501"/>
    </source>
</evidence>
<keyword evidence="1" id="KW-0547">Nucleotide-binding</keyword>
<evidence type="ECO:0000256" key="1">
    <source>
        <dbReference type="ARBA" id="ARBA00022741"/>
    </source>
</evidence>
<proteinExistence type="predicted"/>
<keyword evidence="2" id="KW-0067">ATP-binding</keyword>
<gene>
    <name evidence="4" type="ORF">CcCBS67573_g04590</name>
</gene>
<reference evidence="4 5" key="1">
    <citation type="journal article" date="2019" name="Sci. Rep.">
        <title>Comparative genomics of chytrid fungi reveal insights into the obligate biotrophic and pathogenic lifestyle of Synchytrium endobioticum.</title>
        <authorList>
            <person name="van de Vossenberg B.T.L.H."/>
            <person name="Warris S."/>
            <person name="Nguyen H.D.T."/>
            <person name="van Gent-Pelzer M.P.E."/>
            <person name="Joly D.L."/>
            <person name="van de Geest H.C."/>
            <person name="Bonants P.J.M."/>
            <person name="Smith D.S."/>
            <person name="Levesque C.A."/>
            <person name="van der Lee T.A.J."/>
        </authorList>
    </citation>
    <scope>NUCLEOTIDE SEQUENCE [LARGE SCALE GENOMIC DNA]</scope>
    <source>
        <strain evidence="4 5">CBS 675.73</strain>
    </source>
</reference>
<dbReference type="GO" id="GO:0005524">
    <property type="term" value="F:ATP binding"/>
    <property type="evidence" value="ECO:0007669"/>
    <property type="project" value="UniProtKB-KW"/>
</dbReference>
<dbReference type="PANTHER" id="PTHR43272">
    <property type="entry name" value="LONG-CHAIN-FATTY-ACID--COA LIGASE"/>
    <property type="match status" value="1"/>
</dbReference>
<organism evidence="4 5">
    <name type="scientific">Chytriomyces confervae</name>
    <dbReference type="NCBI Taxonomy" id="246404"/>
    <lineage>
        <taxon>Eukaryota</taxon>
        <taxon>Fungi</taxon>
        <taxon>Fungi incertae sedis</taxon>
        <taxon>Chytridiomycota</taxon>
        <taxon>Chytridiomycota incertae sedis</taxon>
        <taxon>Chytridiomycetes</taxon>
        <taxon>Chytridiales</taxon>
        <taxon>Chytriomycetaceae</taxon>
        <taxon>Chytriomyces</taxon>
    </lineage>
</organism>
<accession>A0A507FCR7</accession>
<dbReference type="OrthoDB" id="2100126at2759"/>
<dbReference type="InterPro" id="IPR000873">
    <property type="entry name" value="AMP-dep_synth/lig_dom"/>
</dbReference>
<sequence length="517" mass="56345">MGSYEVTLGLGATAIALFLKWRNDQFRSETFDTHPALLRSQTVTAETRQRGEWAVVRNRATPFNSKNIPQFVSNVHESIAKAFDSGSLTAECGDSIFIGQGLVALNVAKSPVGVFVEHSNDSILVDLAGILYGFATVWIDEEEPSQLLSEVIKQVDMTVAVASPQSLRSLLDAASKHPKLTTIVTTTSAGISQQDNDRAAALKIKIISFETLKSIGKEKSVDRVKPELSDLYSIVYENDQNGGIKGTEITYLNTSASVSAVYMTFPQNAKISSEDVYMSILPVSSIFERCLIHAVLIAGGSVAFSSEDTLMKDLVAHAPTLMRTTSLILSDFANAIESHPDAKTWAVTQAKAAKLTELEEGRCWKGTFWDRFLADIQNKMFGGRVRCIWNSCEEAATDAGILETIRSVLGTQVIDTFGMTEISGMAFATVYGDYQPGNHVGVPSVNLEYKLVNAASKEYTVTDEPNPRGEIWFRGPGVSKAYHKDAAKMARCVTEDGGWFKSNVYGQIFPNGTLGLI</sequence>
<dbReference type="Pfam" id="PF00501">
    <property type="entry name" value="AMP-binding"/>
    <property type="match status" value="1"/>
</dbReference>
<protein>
    <recommendedName>
        <fullName evidence="3">AMP-dependent synthetase/ligase domain-containing protein</fullName>
    </recommendedName>
</protein>
<dbReference type="GO" id="GO:0005783">
    <property type="term" value="C:endoplasmic reticulum"/>
    <property type="evidence" value="ECO:0007669"/>
    <property type="project" value="TreeGrafter"/>
</dbReference>
<dbReference type="GO" id="GO:0016020">
    <property type="term" value="C:membrane"/>
    <property type="evidence" value="ECO:0007669"/>
    <property type="project" value="TreeGrafter"/>
</dbReference>
<keyword evidence="5" id="KW-1185">Reference proteome</keyword>
<evidence type="ECO:0000313" key="4">
    <source>
        <dbReference type="EMBL" id="TPX74139.1"/>
    </source>
</evidence>
<dbReference type="GO" id="GO:0004467">
    <property type="term" value="F:long-chain fatty acid-CoA ligase activity"/>
    <property type="evidence" value="ECO:0007669"/>
    <property type="project" value="TreeGrafter"/>
</dbReference>
<evidence type="ECO:0000256" key="2">
    <source>
        <dbReference type="ARBA" id="ARBA00022840"/>
    </source>
</evidence>
<dbReference type="InterPro" id="IPR042099">
    <property type="entry name" value="ANL_N_sf"/>
</dbReference>
<dbReference type="Gene3D" id="3.40.50.12780">
    <property type="entry name" value="N-terminal domain of ligase-like"/>
    <property type="match status" value="1"/>
</dbReference>
<dbReference type="PANTHER" id="PTHR43272:SF33">
    <property type="entry name" value="AMP-BINDING DOMAIN-CONTAINING PROTEIN-RELATED"/>
    <property type="match status" value="1"/>
</dbReference>
<evidence type="ECO:0000313" key="5">
    <source>
        <dbReference type="Proteomes" id="UP000320333"/>
    </source>
</evidence>
<name>A0A507FCR7_9FUNG</name>
<dbReference type="SUPFAM" id="SSF56801">
    <property type="entry name" value="Acetyl-CoA synthetase-like"/>
    <property type="match status" value="1"/>
</dbReference>
<comment type="caution">
    <text evidence="4">The sequence shown here is derived from an EMBL/GenBank/DDBJ whole genome shotgun (WGS) entry which is preliminary data.</text>
</comment>
<dbReference type="STRING" id="246404.A0A507FCR7"/>
<feature type="domain" description="AMP-dependent synthetase/ligase" evidence="3">
    <location>
        <begin position="98"/>
        <end position="483"/>
    </location>
</feature>